<reference evidence="1 2" key="1">
    <citation type="submission" date="2022-05" db="EMBL/GenBank/DDBJ databases">
        <title>Genome Sequencing of Bee-Associated Microbes.</title>
        <authorList>
            <person name="Dunlap C."/>
        </authorList>
    </citation>
    <scope>NUCLEOTIDE SEQUENCE [LARGE SCALE GENOMIC DNA]</scope>
    <source>
        <strain evidence="1 2">NRRL B-14421</strain>
    </source>
</reference>
<dbReference type="EMBL" id="JAMDMX010000106">
    <property type="protein sequence ID" value="MCY9696627.1"/>
    <property type="molecule type" value="Genomic_DNA"/>
</dbReference>
<name>A0ABT4GK99_9BACL</name>
<dbReference type="SUPFAM" id="SSF51182">
    <property type="entry name" value="RmlC-like cupins"/>
    <property type="match status" value="1"/>
</dbReference>
<accession>A0ABT4GK99</accession>
<evidence type="ECO:0000313" key="2">
    <source>
        <dbReference type="Proteomes" id="UP001527099"/>
    </source>
</evidence>
<dbReference type="InterPro" id="IPR014710">
    <property type="entry name" value="RmlC-like_jellyroll"/>
</dbReference>
<dbReference type="CDD" id="cd20308">
    <property type="entry name" value="cupin_YdaE"/>
    <property type="match status" value="1"/>
</dbReference>
<dbReference type="GO" id="GO:0016853">
    <property type="term" value="F:isomerase activity"/>
    <property type="evidence" value="ECO:0007669"/>
    <property type="project" value="UniProtKB-KW"/>
</dbReference>
<protein>
    <submittedName>
        <fullName evidence="1">D-lyxose/D-mannose family sugar isomerase</fullName>
    </submittedName>
</protein>
<dbReference type="InterPro" id="IPR011051">
    <property type="entry name" value="RmlC_Cupin_sf"/>
</dbReference>
<dbReference type="Gene3D" id="2.60.120.10">
    <property type="entry name" value="Jelly Rolls"/>
    <property type="match status" value="1"/>
</dbReference>
<dbReference type="RefSeq" id="WP_268617667.1">
    <property type="nucleotide sequence ID" value="NZ_JAMDMX010000106.1"/>
</dbReference>
<dbReference type="Proteomes" id="UP001527099">
    <property type="component" value="Unassembled WGS sequence"/>
</dbReference>
<evidence type="ECO:0000313" key="1">
    <source>
        <dbReference type="EMBL" id="MCY9696627.1"/>
    </source>
</evidence>
<gene>
    <name evidence="1" type="ORF">M5X19_27530</name>
</gene>
<proteinExistence type="predicted"/>
<keyword evidence="2" id="KW-1185">Reference proteome</keyword>
<keyword evidence="1" id="KW-0413">Isomerase</keyword>
<organism evidence="1 2">
    <name type="scientific">Paenibacillus alginolyticus</name>
    <dbReference type="NCBI Taxonomy" id="59839"/>
    <lineage>
        <taxon>Bacteria</taxon>
        <taxon>Bacillati</taxon>
        <taxon>Bacillota</taxon>
        <taxon>Bacilli</taxon>
        <taxon>Bacillales</taxon>
        <taxon>Paenibacillaceae</taxon>
        <taxon>Paenibacillus</taxon>
    </lineage>
</organism>
<sequence>MNKNMTAEEIRQQALALLELAHIPLSADEKAGLQLWDFGLNNPARYGIQIVEYINNDRYCARQLVMLPRQTVPEHRHPPIGEDPGKAETFRVVWGKVWAYVDGKPTGAIAAEIVEEDKPHFSALRQIELHAGEQYTIGANVSHWFHAGDDGAVVIEFSSPAQDKCDIFKDPRVSN</sequence>
<comment type="caution">
    <text evidence="1">The sequence shown here is derived from an EMBL/GenBank/DDBJ whole genome shotgun (WGS) entry which is preliminary data.</text>
</comment>